<organism evidence="3 4">
    <name type="scientific">Natronobacillus azotifigens</name>
    <dbReference type="NCBI Taxonomy" id="472978"/>
    <lineage>
        <taxon>Bacteria</taxon>
        <taxon>Bacillati</taxon>
        <taxon>Bacillota</taxon>
        <taxon>Bacilli</taxon>
        <taxon>Bacillales</taxon>
        <taxon>Bacillaceae</taxon>
        <taxon>Natronobacillus</taxon>
    </lineage>
</organism>
<accession>A0A9J6R9R1</accession>
<evidence type="ECO:0000313" key="4">
    <source>
        <dbReference type="Proteomes" id="UP001084197"/>
    </source>
</evidence>
<dbReference type="InterPro" id="IPR008331">
    <property type="entry name" value="Ferritin_DPS_dom"/>
</dbReference>
<comment type="caution">
    <text evidence="3">The sequence shown here is derived from an EMBL/GenBank/DDBJ whole genome shotgun (WGS) entry which is preliminary data.</text>
</comment>
<dbReference type="EMBL" id="JAPRAT010000003">
    <property type="protein sequence ID" value="MCZ0702043.1"/>
    <property type="molecule type" value="Genomic_DNA"/>
</dbReference>
<dbReference type="AlphaFoldDB" id="A0A9J6R9R1"/>
<dbReference type="PANTHER" id="PTHR42932">
    <property type="entry name" value="GENERAL STRESS PROTEIN 20U"/>
    <property type="match status" value="1"/>
</dbReference>
<evidence type="ECO:0000259" key="2">
    <source>
        <dbReference type="Pfam" id="PF00210"/>
    </source>
</evidence>
<evidence type="ECO:0000313" key="3">
    <source>
        <dbReference type="EMBL" id="MCZ0702043.1"/>
    </source>
</evidence>
<dbReference type="Pfam" id="PF00210">
    <property type="entry name" value="Ferritin"/>
    <property type="match status" value="1"/>
</dbReference>
<dbReference type="PANTHER" id="PTHR42932:SF1">
    <property type="entry name" value="GENERAL STRESS PROTEIN 20U"/>
    <property type="match status" value="1"/>
</dbReference>
<evidence type="ECO:0000256" key="1">
    <source>
        <dbReference type="ARBA" id="ARBA00009497"/>
    </source>
</evidence>
<reference evidence="3" key="1">
    <citation type="submission" date="2022-11" db="EMBL/GenBank/DDBJ databases">
        <title>WGS of Natronobacillus azotifigens 24KS-1, an anaerobic diazotrophic haloalkaliphile from soda-rich habitats.</title>
        <authorList>
            <person name="Sorokin D.Y."/>
            <person name="Merkel A.Y."/>
        </authorList>
    </citation>
    <scope>NUCLEOTIDE SEQUENCE</scope>
    <source>
        <strain evidence="3">24KS-1</strain>
    </source>
</reference>
<dbReference type="SUPFAM" id="SSF47240">
    <property type="entry name" value="Ferritin-like"/>
    <property type="match status" value="1"/>
</dbReference>
<dbReference type="InterPro" id="IPR002177">
    <property type="entry name" value="DPS_DNA-bd"/>
</dbReference>
<feature type="domain" description="Ferritin/DPS" evidence="2">
    <location>
        <begin position="22"/>
        <end position="97"/>
    </location>
</feature>
<gene>
    <name evidence="3" type="ORF">OWO01_02315</name>
</gene>
<dbReference type="RefSeq" id="WP_268778813.1">
    <property type="nucleotide sequence ID" value="NZ_JAPRAT010000003.1"/>
</dbReference>
<comment type="similarity">
    <text evidence="1">Belongs to the Dps family.</text>
</comment>
<name>A0A9J6R9R1_9BACI</name>
<dbReference type="InterPro" id="IPR009078">
    <property type="entry name" value="Ferritin-like_SF"/>
</dbReference>
<dbReference type="PIRSF" id="PIRSF005900">
    <property type="entry name" value="Dps"/>
    <property type="match status" value="1"/>
</dbReference>
<dbReference type="GO" id="GO:0008199">
    <property type="term" value="F:ferric iron binding"/>
    <property type="evidence" value="ECO:0007669"/>
    <property type="project" value="InterPro"/>
</dbReference>
<sequence>MKCNINPQSIGLTQAKAQQAVENLNQYLANLQVLYIKLHNIQWNIGGESFFDIRDKTKILTKEVAVYINLVAEKIKAFGFFPVGSLQEALSISTIHELPNRTFDRKTAAMILVYDCRQMLLELREIEEMLSSYAGEVIRNSITFFEKYHWMFCSYAESSFS</sequence>
<dbReference type="Proteomes" id="UP001084197">
    <property type="component" value="Unassembled WGS sequence"/>
</dbReference>
<dbReference type="Gene3D" id="1.20.1260.10">
    <property type="match status" value="1"/>
</dbReference>
<protein>
    <submittedName>
        <fullName evidence="3">Ferritin-like domain-containing protein</fullName>
    </submittedName>
</protein>
<proteinExistence type="inferred from homology"/>
<keyword evidence="4" id="KW-1185">Reference proteome</keyword>
<dbReference type="InterPro" id="IPR012347">
    <property type="entry name" value="Ferritin-like"/>
</dbReference>